<dbReference type="Gene3D" id="1.10.1200.120">
    <property type="entry name" value="Large-conductance mechanosensitive channel, MscL, domain 1"/>
    <property type="match status" value="1"/>
</dbReference>
<dbReference type="InterPro" id="IPR019823">
    <property type="entry name" value="Mechanosensitive_channel_CS"/>
</dbReference>
<accession>A0A926HVY9</accession>
<dbReference type="InterPro" id="IPR037673">
    <property type="entry name" value="MSC/AndL"/>
</dbReference>
<dbReference type="PANTHER" id="PTHR30266:SF2">
    <property type="entry name" value="LARGE-CONDUCTANCE MECHANOSENSITIVE CHANNEL"/>
    <property type="match status" value="1"/>
</dbReference>
<comment type="caution">
    <text evidence="11">The sequence shown here is derived from an EMBL/GenBank/DDBJ whole genome shotgun (WGS) entry which is preliminary data.</text>
</comment>
<keyword evidence="12" id="KW-1185">Reference proteome</keyword>
<evidence type="ECO:0000313" key="11">
    <source>
        <dbReference type="EMBL" id="MBC8537485.1"/>
    </source>
</evidence>
<evidence type="ECO:0000256" key="5">
    <source>
        <dbReference type="ARBA" id="ARBA00022692"/>
    </source>
</evidence>
<comment type="subunit">
    <text evidence="10">Homopentamer.</text>
</comment>
<proteinExistence type="inferred from homology"/>
<keyword evidence="6 10" id="KW-1133">Transmembrane helix</keyword>
<dbReference type="PROSITE" id="PS01327">
    <property type="entry name" value="MSCL"/>
    <property type="match status" value="1"/>
</dbReference>
<keyword evidence="9 10" id="KW-0407">Ion channel</keyword>
<gene>
    <name evidence="10 11" type="primary">mscL</name>
    <name evidence="11" type="ORF">H8693_00870</name>
</gene>
<dbReference type="GO" id="GO:0008381">
    <property type="term" value="F:mechanosensitive monoatomic ion channel activity"/>
    <property type="evidence" value="ECO:0007669"/>
    <property type="project" value="UniProtKB-UniRule"/>
</dbReference>
<comment type="similarity">
    <text evidence="2 10">Belongs to the MscL family.</text>
</comment>
<dbReference type="Proteomes" id="UP000617951">
    <property type="component" value="Unassembled WGS sequence"/>
</dbReference>
<comment type="subcellular location">
    <subcellularLocation>
        <location evidence="1 10">Cell membrane</location>
        <topology evidence="1 10">Multi-pass membrane protein</topology>
    </subcellularLocation>
</comment>
<evidence type="ECO:0000256" key="3">
    <source>
        <dbReference type="ARBA" id="ARBA00022448"/>
    </source>
</evidence>
<evidence type="ECO:0000256" key="9">
    <source>
        <dbReference type="ARBA" id="ARBA00023303"/>
    </source>
</evidence>
<evidence type="ECO:0000256" key="1">
    <source>
        <dbReference type="ARBA" id="ARBA00004651"/>
    </source>
</evidence>
<dbReference type="Pfam" id="PF01741">
    <property type="entry name" value="MscL"/>
    <property type="match status" value="1"/>
</dbReference>
<keyword evidence="7 10" id="KW-0406">Ion transport</keyword>
<dbReference type="GO" id="GO:0005886">
    <property type="term" value="C:plasma membrane"/>
    <property type="evidence" value="ECO:0007669"/>
    <property type="project" value="UniProtKB-SubCell"/>
</dbReference>
<evidence type="ECO:0000256" key="4">
    <source>
        <dbReference type="ARBA" id="ARBA00022475"/>
    </source>
</evidence>
<dbReference type="InterPro" id="IPR001185">
    <property type="entry name" value="MS_channel"/>
</dbReference>
<dbReference type="HAMAP" id="MF_00115">
    <property type="entry name" value="MscL"/>
    <property type="match status" value="1"/>
</dbReference>
<dbReference type="PRINTS" id="PR01264">
    <property type="entry name" value="MECHCHANNEL"/>
</dbReference>
<evidence type="ECO:0000256" key="6">
    <source>
        <dbReference type="ARBA" id="ARBA00022989"/>
    </source>
</evidence>
<dbReference type="SUPFAM" id="SSF81330">
    <property type="entry name" value="Gated mechanosensitive channel"/>
    <property type="match status" value="1"/>
</dbReference>
<name>A0A926HVY9_9FIRM</name>
<dbReference type="EMBL" id="JACRSS010000001">
    <property type="protein sequence ID" value="MBC8537485.1"/>
    <property type="molecule type" value="Genomic_DNA"/>
</dbReference>
<comment type="function">
    <text evidence="10">Channel that opens in response to stretch forces in the membrane lipid bilayer. May participate in the regulation of osmotic pressure changes within the cell.</text>
</comment>
<feature type="transmembrane region" description="Helical" evidence="10">
    <location>
        <begin position="45"/>
        <end position="64"/>
    </location>
</feature>
<dbReference type="RefSeq" id="WP_249279392.1">
    <property type="nucleotide sequence ID" value="NZ_JACRSS010000001.1"/>
</dbReference>
<dbReference type="InterPro" id="IPR036019">
    <property type="entry name" value="MscL_channel"/>
</dbReference>
<dbReference type="NCBIfam" id="TIGR00220">
    <property type="entry name" value="mscL"/>
    <property type="match status" value="1"/>
</dbReference>
<reference evidence="11" key="1">
    <citation type="submission" date="2020-08" db="EMBL/GenBank/DDBJ databases">
        <title>Genome public.</title>
        <authorList>
            <person name="Liu C."/>
            <person name="Sun Q."/>
        </authorList>
    </citation>
    <scope>NUCLEOTIDE SEQUENCE</scope>
    <source>
        <strain evidence="11">NSJ-63</strain>
    </source>
</reference>
<evidence type="ECO:0000256" key="2">
    <source>
        <dbReference type="ARBA" id="ARBA00007254"/>
    </source>
</evidence>
<keyword evidence="3 10" id="KW-0813">Transport</keyword>
<keyword evidence="4 10" id="KW-1003">Cell membrane</keyword>
<evidence type="ECO:0000256" key="7">
    <source>
        <dbReference type="ARBA" id="ARBA00023065"/>
    </source>
</evidence>
<organism evidence="11 12">
    <name type="scientific">Guopingia tenuis</name>
    <dbReference type="NCBI Taxonomy" id="2763656"/>
    <lineage>
        <taxon>Bacteria</taxon>
        <taxon>Bacillati</taxon>
        <taxon>Bacillota</taxon>
        <taxon>Clostridia</taxon>
        <taxon>Christensenellales</taxon>
        <taxon>Christensenellaceae</taxon>
        <taxon>Guopingia</taxon>
    </lineage>
</organism>
<evidence type="ECO:0000256" key="8">
    <source>
        <dbReference type="ARBA" id="ARBA00023136"/>
    </source>
</evidence>
<keyword evidence="5 10" id="KW-0812">Transmembrane</keyword>
<sequence>MKKFLKEFKEFALRGNVLDLAVGVVVGGAFSKIVTALVENIFMPVIGIIIGGIDISGLSLTIGTGENAAVLAYGAFLTTVIDFFLIALCVFLFVKLVNSLWRKKKVEEAVEEPKRLCPYCRQEVDAEATRCPHCTSQLDVPAAEEE</sequence>
<evidence type="ECO:0000313" key="12">
    <source>
        <dbReference type="Proteomes" id="UP000617951"/>
    </source>
</evidence>
<dbReference type="PANTHER" id="PTHR30266">
    <property type="entry name" value="MECHANOSENSITIVE CHANNEL MSCL"/>
    <property type="match status" value="1"/>
</dbReference>
<evidence type="ECO:0000256" key="10">
    <source>
        <dbReference type="HAMAP-Rule" id="MF_00115"/>
    </source>
</evidence>
<protein>
    <recommendedName>
        <fullName evidence="10">Large-conductance mechanosensitive channel</fullName>
    </recommendedName>
</protein>
<feature type="transmembrane region" description="Helical" evidence="10">
    <location>
        <begin position="70"/>
        <end position="94"/>
    </location>
</feature>
<keyword evidence="8 10" id="KW-0472">Membrane</keyword>
<dbReference type="AlphaFoldDB" id="A0A926HVY9"/>